<feature type="non-terminal residue" evidence="9">
    <location>
        <position position="63"/>
    </location>
</feature>
<dbReference type="PANTHER" id="PTHR31313">
    <property type="entry name" value="TY1 ENHANCER ACTIVATOR"/>
    <property type="match status" value="1"/>
</dbReference>
<feature type="non-terminal residue" evidence="9">
    <location>
        <position position="1"/>
    </location>
</feature>
<dbReference type="OrthoDB" id="2123952at2759"/>
<sequence>KVTLACSLCRKKKVKCDGVQPTCHRCNTMGLACQYSDPPKKRGPPKTQVEFISNRAHRIESLV</sequence>
<dbReference type="InterPro" id="IPR051615">
    <property type="entry name" value="Transcr_Regulatory_Elem"/>
</dbReference>
<dbReference type="GO" id="GO:0000981">
    <property type="term" value="F:DNA-binding transcription factor activity, RNA polymerase II-specific"/>
    <property type="evidence" value="ECO:0007669"/>
    <property type="project" value="InterPro"/>
</dbReference>
<keyword evidence="5" id="KW-0238">DNA-binding</keyword>
<comment type="subcellular location">
    <subcellularLocation>
        <location evidence="1">Nucleus</location>
    </subcellularLocation>
</comment>
<comment type="caution">
    <text evidence="9">The sequence shown here is derived from an EMBL/GenBank/DDBJ whole genome shotgun (WGS) entry which is preliminary data.</text>
</comment>
<dbReference type="CDD" id="cd00067">
    <property type="entry name" value="GAL4"/>
    <property type="match status" value="1"/>
</dbReference>
<evidence type="ECO:0000256" key="5">
    <source>
        <dbReference type="ARBA" id="ARBA00023125"/>
    </source>
</evidence>
<dbReference type="EMBL" id="MCGT01000013">
    <property type="protein sequence ID" value="ORX54558.1"/>
    <property type="molecule type" value="Genomic_DNA"/>
</dbReference>
<accession>A0A1X2GJR6</accession>
<reference evidence="9 10" key="1">
    <citation type="submission" date="2016-07" db="EMBL/GenBank/DDBJ databases">
        <title>Pervasive Adenine N6-methylation of Active Genes in Fungi.</title>
        <authorList>
            <consortium name="DOE Joint Genome Institute"/>
            <person name="Mondo S.J."/>
            <person name="Dannebaum R.O."/>
            <person name="Kuo R.C."/>
            <person name="Labutti K."/>
            <person name="Haridas S."/>
            <person name="Kuo A."/>
            <person name="Salamov A."/>
            <person name="Ahrendt S.R."/>
            <person name="Lipzen A."/>
            <person name="Sullivan W."/>
            <person name="Andreopoulos W.B."/>
            <person name="Clum A."/>
            <person name="Lindquist E."/>
            <person name="Daum C."/>
            <person name="Ramamoorthy G.K."/>
            <person name="Gryganskyi A."/>
            <person name="Culley D."/>
            <person name="Magnuson J.K."/>
            <person name="James T.Y."/>
            <person name="O'Malley M.A."/>
            <person name="Stajich J.E."/>
            <person name="Spatafora J.W."/>
            <person name="Visel A."/>
            <person name="Grigoriev I.V."/>
        </authorList>
    </citation>
    <scope>NUCLEOTIDE SEQUENCE [LARGE SCALE GENOMIC DNA]</scope>
    <source>
        <strain evidence="9 10">NRRL 3301</strain>
    </source>
</reference>
<name>A0A1X2GJR6_9FUNG</name>
<evidence type="ECO:0000256" key="4">
    <source>
        <dbReference type="ARBA" id="ARBA00023015"/>
    </source>
</evidence>
<protein>
    <recommendedName>
        <fullName evidence="8">Zn(2)-C6 fungal-type domain-containing protein</fullName>
    </recommendedName>
</protein>
<dbReference type="PANTHER" id="PTHR31313:SF78">
    <property type="entry name" value="TRANSCRIPTION FACTOR DOMAIN-CONTAINING PROTEIN"/>
    <property type="match status" value="1"/>
</dbReference>
<keyword evidence="6" id="KW-0804">Transcription</keyword>
<keyword evidence="2" id="KW-0479">Metal-binding</keyword>
<evidence type="ECO:0000256" key="3">
    <source>
        <dbReference type="ARBA" id="ARBA00022833"/>
    </source>
</evidence>
<dbReference type="Pfam" id="PF00172">
    <property type="entry name" value="Zn_clus"/>
    <property type="match status" value="1"/>
</dbReference>
<dbReference type="SUPFAM" id="SSF57701">
    <property type="entry name" value="Zn2/Cys6 DNA-binding domain"/>
    <property type="match status" value="1"/>
</dbReference>
<keyword evidence="7" id="KW-0539">Nucleus</keyword>
<keyword evidence="3" id="KW-0862">Zinc</keyword>
<dbReference type="Gene3D" id="4.10.240.10">
    <property type="entry name" value="Zn(2)-C6 fungal-type DNA-binding domain"/>
    <property type="match status" value="1"/>
</dbReference>
<dbReference type="SMART" id="SM00066">
    <property type="entry name" value="GAL4"/>
    <property type="match status" value="1"/>
</dbReference>
<dbReference type="PROSITE" id="PS50048">
    <property type="entry name" value="ZN2_CY6_FUNGAL_2"/>
    <property type="match status" value="1"/>
</dbReference>
<proteinExistence type="predicted"/>
<dbReference type="PRINTS" id="PR00054">
    <property type="entry name" value="FUNGALZNCYS"/>
</dbReference>
<dbReference type="GO" id="GO:0003677">
    <property type="term" value="F:DNA binding"/>
    <property type="evidence" value="ECO:0007669"/>
    <property type="project" value="UniProtKB-KW"/>
</dbReference>
<dbReference type="InterPro" id="IPR020448">
    <property type="entry name" value="Maltose_ferment_reg_DNA-bd"/>
</dbReference>
<evidence type="ECO:0000313" key="10">
    <source>
        <dbReference type="Proteomes" id="UP000242146"/>
    </source>
</evidence>
<evidence type="ECO:0000256" key="6">
    <source>
        <dbReference type="ARBA" id="ARBA00023163"/>
    </source>
</evidence>
<keyword evidence="10" id="KW-1185">Reference proteome</keyword>
<evidence type="ECO:0000256" key="2">
    <source>
        <dbReference type="ARBA" id="ARBA00022723"/>
    </source>
</evidence>
<dbReference type="InterPro" id="IPR001138">
    <property type="entry name" value="Zn2Cys6_DnaBD"/>
</dbReference>
<dbReference type="AlphaFoldDB" id="A0A1X2GJR6"/>
<organism evidence="9 10">
    <name type="scientific">Hesseltinella vesiculosa</name>
    <dbReference type="NCBI Taxonomy" id="101127"/>
    <lineage>
        <taxon>Eukaryota</taxon>
        <taxon>Fungi</taxon>
        <taxon>Fungi incertae sedis</taxon>
        <taxon>Mucoromycota</taxon>
        <taxon>Mucoromycotina</taxon>
        <taxon>Mucoromycetes</taxon>
        <taxon>Mucorales</taxon>
        <taxon>Cunninghamellaceae</taxon>
        <taxon>Hesseltinella</taxon>
    </lineage>
</organism>
<keyword evidence="4" id="KW-0805">Transcription regulation</keyword>
<dbReference type="InterPro" id="IPR036864">
    <property type="entry name" value="Zn2-C6_fun-type_DNA-bd_sf"/>
</dbReference>
<dbReference type="STRING" id="101127.A0A1X2GJR6"/>
<feature type="domain" description="Zn(2)-C6 fungal-type" evidence="8">
    <location>
        <begin position="5"/>
        <end position="35"/>
    </location>
</feature>
<dbReference type="Proteomes" id="UP000242146">
    <property type="component" value="Unassembled WGS sequence"/>
</dbReference>
<evidence type="ECO:0000256" key="7">
    <source>
        <dbReference type="ARBA" id="ARBA00023242"/>
    </source>
</evidence>
<evidence type="ECO:0000256" key="1">
    <source>
        <dbReference type="ARBA" id="ARBA00004123"/>
    </source>
</evidence>
<evidence type="ECO:0000259" key="8">
    <source>
        <dbReference type="PROSITE" id="PS50048"/>
    </source>
</evidence>
<gene>
    <name evidence="9" type="ORF">DM01DRAFT_238989</name>
</gene>
<dbReference type="PROSITE" id="PS00463">
    <property type="entry name" value="ZN2_CY6_FUNGAL_1"/>
    <property type="match status" value="1"/>
</dbReference>
<dbReference type="GO" id="GO:0005634">
    <property type="term" value="C:nucleus"/>
    <property type="evidence" value="ECO:0007669"/>
    <property type="project" value="UniProtKB-SubCell"/>
</dbReference>
<dbReference type="GO" id="GO:0008270">
    <property type="term" value="F:zinc ion binding"/>
    <property type="evidence" value="ECO:0007669"/>
    <property type="project" value="InterPro"/>
</dbReference>
<evidence type="ECO:0000313" key="9">
    <source>
        <dbReference type="EMBL" id="ORX54558.1"/>
    </source>
</evidence>